<evidence type="ECO:0000256" key="5">
    <source>
        <dbReference type="ARBA" id="ARBA00022989"/>
    </source>
</evidence>
<dbReference type="PANTHER" id="PTHR24286">
    <property type="entry name" value="CYTOCHROME P450 26"/>
    <property type="match status" value="1"/>
</dbReference>
<dbReference type="OrthoDB" id="846389at2759"/>
<comment type="subcellular location">
    <subcellularLocation>
        <location evidence="1">Membrane</location>
        <topology evidence="1">Single-pass membrane protein</topology>
    </subcellularLocation>
</comment>
<dbReference type="Proteomes" id="UP000634136">
    <property type="component" value="Unassembled WGS sequence"/>
</dbReference>
<reference evidence="10" key="1">
    <citation type="submission" date="2020-09" db="EMBL/GenBank/DDBJ databases">
        <title>Genome-Enabled Discovery of Anthraquinone Biosynthesis in Senna tora.</title>
        <authorList>
            <person name="Kang S.-H."/>
            <person name="Pandey R.P."/>
            <person name="Lee C.-M."/>
            <person name="Sim J.-S."/>
            <person name="Jeong J.-T."/>
            <person name="Choi B.-S."/>
            <person name="Jung M."/>
            <person name="Ginzburg D."/>
            <person name="Zhao K."/>
            <person name="Won S.Y."/>
            <person name="Oh T.-J."/>
            <person name="Yu Y."/>
            <person name="Kim N.-H."/>
            <person name="Lee O.R."/>
            <person name="Lee T.-H."/>
            <person name="Bashyal P."/>
            <person name="Kim T.-S."/>
            <person name="Lee W.-H."/>
            <person name="Kawkins C."/>
            <person name="Kim C.-K."/>
            <person name="Kim J.S."/>
            <person name="Ahn B.O."/>
            <person name="Rhee S.Y."/>
            <person name="Sohng J.K."/>
        </authorList>
    </citation>
    <scope>NUCLEOTIDE SEQUENCE</scope>
    <source>
        <tissue evidence="10">Leaf</tissue>
    </source>
</reference>
<dbReference type="EMBL" id="JAAIUW010000013">
    <property type="protein sequence ID" value="KAF7801765.1"/>
    <property type="molecule type" value="Genomic_DNA"/>
</dbReference>
<keyword evidence="8" id="KW-0732">Signal</keyword>
<organism evidence="10 11">
    <name type="scientific">Senna tora</name>
    <dbReference type="NCBI Taxonomy" id="362788"/>
    <lineage>
        <taxon>Eukaryota</taxon>
        <taxon>Viridiplantae</taxon>
        <taxon>Streptophyta</taxon>
        <taxon>Embryophyta</taxon>
        <taxon>Tracheophyta</taxon>
        <taxon>Spermatophyta</taxon>
        <taxon>Magnoliopsida</taxon>
        <taxon>eudicotyledons</taxon>
        <taxon>Gunneridae</taxon>
        <taxon>Pentapetalae</taxon>
        <taxon>rosids</taxon>
        <taxon>fabids</taxon>
        <taxon>Fabales</taxon>
        <taxon>Fabaceae</taxon>
        <taxon>Caesalpinioideae</taxon>
        <taxon>Cassia clade</taxon>
        <taxon>Senna</taxon>
    </lineage>
</organism>
<evidence type="ECO:0000259" key="9">
    <source>
        <dbReference type="Pfam" id="PF13966"/>
    </source>
</evidence>
<evidence type="ECO:0000313" key="11">
    <source>
        <dbReference type="Proteomes" id="UP000634136"/>
    </source>
</evidence>
<evidence type="ECO:0000256" key="7">
    <source>
        <dbReference type="RuleBase" id="RU000461"/>
    </source>
</evidence>
<dbReference type="InterPro" id="IPR036396">
    <property type="entry name" value="Cyt_P450_sf"/>
</dbReference>
<dbReference type="GO" id="GO:0016125">
    <property type="term" value="P:sterol metabolic process"/>
    <property type="evidence" value="ECO:0007669"/>
    <property type="project" value="TreeGrafter"/>
</dbReference>
<keyword evidence="5" id="KW-0472">Membrane</keyword>
<evidence type="ECO:0000256" key="6">
    <source>
        <dbReference type="ARBA" id="ARBA00023004"/>
    </source>
</evidence>
<dbReference type="Pfam" id="PF00067">
    <property type="entry name" value="p450"/>
    <property type="match status" value="1"/>
</dbReference>
<sequence>MPLRMLWLGTKLMMAPLLYFLWRLGHESIMTNTNRLKRGFTSNDICQRYGEFPETVLHAVRDCKWNKPVWELLIHRSAKNSFFSGNLRDWIEDNLTAHNGRNKGLPWSTTFAIGAWMCWKQRNDEIFNKKTTDVNYLVQRILNQVLIYIKAAETRDLVNNVLDENCMNGTSWQAPSNGWSKVNVDGSWKMDTDIRLLTLRNWDVNIRYVQRSGNIAADLMAKNGHNLPYGAKMYPNPLDICISAFHARKTCNNCFTPFGGGQRLCPGLELSRLELPIFLHHLVTTYRWEAEKDEIIYFPTVKIRRKLPIRVKLIN</sequence>
<evidence type="ECO:0000256" key="1">
    <source>
        <dbReference type="ARBA" id="ARBA00004167"/>
    </source>
</evidence>
<keyword evidence="11" id="KW-1185">Reference proteome</keyword>
<evidence type="ECO:0000313" key="10">
    <source>
        <dbReference type="EMBL" id="KAF7801765.1"/>
    </source>
</evidence>
<evidence type="ECO:0000256" key="2">
    <source>
        <dbReference type="ARBA" id="ARBA00010617"/>
    </source>
</evidence>
<dbReference type="GO" id="GO:0020037">
    <property type="term" value="F:heme binding"/>
    <property type="evidence" value="ECO:0007669"/>
    <property type="project" value="InterPro"/>
</dbReference>
<keyword evidence="7" id="KW-0349">Heme</keyword>
<feature type="chain" id="PRO_5032440118" evidence="8">
    <location>
        <begin position="21"/>
        <end position="315"/>
    </location>
</feature>
<comment type="caution">
    <text evidence="10">The sequence shown here is derived from an EMBL/GenBank/DDBJ whole genome shotgun (WGS) entry which is preliminary data.</text>
</comment>
<proteinExistence type="inferred from homology"/>
<evidence type="ECO:0000256" key="4">
    <source>
        <dbReference type="ARBA" id="ARBA00022723"/>
    </source>
</evidence>
<keyword evidence="6 7" id="KW-0408">Iron</keyword>
<dbReference type="Gene3D" id="1.10.630.10">
    <property type="entry name" value="Cytochrome P450"/>
    <property type="match status" value="1"/>
</dbReference>
<protein>
    <submittedName>
        <fullName evidence="10">3-epi-6-deoxocathasterone 23-monooxygenase</fullName>
    </submittedName>
</protein>
<dbReference type="Pfam" id="PF13966">
    <property type="entry name" value="zf-RVT"/>
    <property type="match status" value="1"/>
</dbReference>
<dbReference type="InterPro" id="IPR001128">
    <property type="entry name" value="Cyt_P450"/>
</dbReference>
<dbReference type="GO" id="GO:0016020">
    <property type="term" value="C:membrane"/>
    <property type="evidence" value="ECO:0007669"/>
    <property type="project" value="UniProtKB-SubCell"/>
</dbReference>
<dbReference type="GO" id="GO:0005506">
    <property type="term" value="F:iron ion binding"/>
    <property type="evidence" value="ECO:0007669"/>
    <property type="project" value="InterPro"/>
</dbReference>
<dbReference type="PANTHER" id="PTHR24286:SF254">
    <property type="entry name" value="3-EPI-6-DEOXOCATHASTERONE 23-MONOOXYGENASE CYP90C1"/>
    <property type="match status" value="1"/>
</dbReference>
<evidence type="ECO:0000256" key="3">
    <source>
        <dbReference type="ARBA" id="ARBA00022692"/>
    </source>
</evidence>
<dbReference type="InterPro" id="IPR017972">
    <property type="entry name" value="Cyt_P450_CS"/>
</dbReference>
<dbReference type="SUPFAM" id="SSF48264">
    <property type="entry name" value="Cytochrome P450"/>
    <property type="match status" value="1"/>
</dbReference>
<accession>A0A834SG56</accession>
<keyword evidence="3" id="KW-0812">Transmembrane</keyword>
<feature type="domain" description="Reverse transcriptase zinc-binding" evidence="9">
    <location>
        <begin position="16"/>
        <end position="70"/>
    </location>
</feature>
<dbReference type="GO" id="GO:0010268">
    <property type="term" value="P:brassinosteroid homeostasis"/>
    <property type="evidence" value="ECO:0007669"/>
    <property type="project" value="TreeGrafter"/>
</dbReference>
<keyword evidence="7 10" id="KW-0503">Monooxygenase</keyword>
<dbReference type="GO" id="GO:0016132">
    <property type="term" value="P:brassinosteroid biosynthetic process"/>
    <property type="evidence" value="ECO:0007669"/>
    <property type="project" value="TreeGrafter"/>
</dbReference>
<comment type="similarity">
    <text evidence="2 7">Belongs to the cytochrome P450 family.</text>
</comment>
<dbReference type="InterPro" id="IPR026960">
    <property type="entry name" value="RVT-Znf"/>
</dbReference>
<keyword evidence="7" id="KW-0560">Oxidoreductase</keyword>
<name>A0A834SG56_9FABA</name>
<dbReference type="GO" id="GO:0016709">
    <property type="term" value="F:oxidoreductase activity, acting on paired donors, with incorporation or reduction of molecular oxygen, NAD(P)H as one donor, and incorporation of one atom of oxygen"/>
    <property type="evidence" value="ECO:0007669"/>
    <property type="project" value="TreeGrafter"/>
</dbReference>
<keyword evidence="4 7" id="KW-0479">Metal-binding</keyword>
<keyword evidence="5" id="KW-1133">Transmembrane helix</keyword>
<gene>
    <name evidence="10" type="ORF">G2W53_040876</name>
</gene>
<dbReference type="AlphaFoldDB" id="A0A834SG56"/>
<evidence type="ECO:0000256" key="8">
    <source>
        <dbReference type="SAM" id="SignalP"/>
    </source>
</evidence>
<dbReference type="PROSITE" id="PS00086">
    <property type="entry name" value="CYTOCHROME_P450"/>
    <property type="match status" value="1"/>
</dbReference>
<feature type="signal peptide" evidence="8">
    <location>
        <begin position="1"/>
        <end position="20"/>
    </location>
</feature>